<organism evidence="6 7">
    <name type="scientific">Neurospora tetraspora</name>
    <dbReference type="NCBI Taxonomy" id="94610"/>
    <lineage>
        <taxon>Eukaryota</taxon>
        <taxon>Fungi</taxon>
        <taxon>Dikarya</taxon>
        <taxon>Ascomycota</taxon>
        <taxon>Pezizomycotina</taxon>
        <taxon>Sordariomycetes</taxon>
        <taxon>Sordariomycetidae</taxon>
        <taxon>Sordariales</taxon>
        <taxon>Sordariaceae</taxon>
        <taxon>Neurospora</taxon>
    </lineage>
</organism>
<accession>A0AAE0JP11</accession>
<evidence type="ECO:0000256" key="4">
    <source>
        <dbReference type="SAM" id="SignalP"/>
    </source>
</evidence>
<protein>
    <submittedName>
        <fullName evidence="6">Alpha/Beta hydrolase protein</fullName>
    </submittedName>
</protein>
<feature type="region of interest" description="Disordered" evidence="3">
    <location>
        <begin position="423"/>
        <end position="456"/>
    </location>
</feature>
<dbReference type="Pfam" id="PF01764">
    <property type="entry name" value="Lipase_3"/>
    <property type="match status" value="1"/>
</dbReference>
<feature type="compositionally biased region" description="Acidic residues" evidence="3">
    <location>
        <begin position="184"/>
        <end position="195"/>
    </location>
</feature>
<dbReference type="PANTHER" id="PTHR46640:SF1">
    <property type="entry name" value="FUNGAL LIPASE-LIKE DOMAIN-CONTAINING PROTEIN-RELATED"/>
    <property type="match status" value="1"/>
</dbReference>
<dbReference type="CDD" id="cd00519">
    <property type="entry name" value="Lipase_3"/>
    <property type="match status" value="1"/>
</dbReference>
<evidence type="ECO:0000313" key="6">
    <source>
        <dbReference type="EMBL" id="KAK3355032.1"/>
    </source>
</evidence>
<reference evidence="6" key="2">
    <citation type="submission" date="2023-06" db="EMBL/GenBank/DDBJ databases">
        <authorList>
            <consortium name="Lawrence Berkeley National Laboratory"/>
            <person name="Haridas S."/>
            <person name="Hensen N."/>
            <person name="Bonometti L."/>
            <person name="Westerberg I."/>
            <person name="Brannstrom I.O."/>
            <person name="Guillou S."/>
            <person name="Cros-Aarteil S."/>
            <person name="Calhoun S."/>
            <person name="Kuo A."/>
            <person name="Mondo S."/>
            <person name="Pangilinan J."/>
            <person name="Riley R."/>
            <person name="Labutti K."/>
            <person name="Andreopoulos B."/>
            <person name="Lipzen A."/>
            <person name="Chen C."/>
            <person name="Yanf M."/>
            <person name="Daum C."/>
            <person name="Ng V."/>
            <person name="Clum A."/>
            <person name="Steindorff A."/>
            <person name="Ohm R."/>
            <person name="Martin F."/>
            <person name="Silar P."/>
            <person name="Natvig D."/>
            <person name="Lalanne C."/>
            <person name="Gautier V."/>
            <person name="Ament-Velasquez S.L."/>
            <person name="Kruys A."/>
            <person name="Hutchinson M.I."/>
            <person name="Powell A.J."/>
            <person name="Barry K."/>
            <person name="Miller A.N."/>
            <person name="Grigoriev I.V."/>
            <person name="Debuchy R."/>
            <person name="Gladieux P."/>
            <person name="Thoren M.H."/>
            <person name="Johannesson H."/>
        </authorList>
    </citation>
    <scope>NUCLEOTIDE SEQUENCE</scope>
    <source>
        <strain evidence="6">CBS 560.94</strain>
    </source>
</reference>
<dbReference type="InterPro" id="IPR002921">
    <property type="entry name" value="Fungal_lipase-type"/>
</dbReference>
<dbReference type="GeneID" id="87863158"/>
<reference evidence="6" key="1">
    <citation type="journal article" date="2023" name="Mol. Phylogenet. Evol.">
        <title>Genome-scale phylogeny and comparative genomics of the fungal order Sordariales.</title>
        <authorList>
            <person name="Hensen N."/>
            <person name="Bonometti L."/>
            <person name="Westerberg I."/>
            <person name="Brannstrom I.O."/>
            <person name="Guillou S."/>
            <person name="Cros-Aarteil S."/>
            <person name="Calhoun S."/>
            <person name="Haridas S."/>
            <person name="Kuo A."/>
            <person name="Mondo S."/>
            <person name="Pangilinan J."/>
            <person name="Riley R."/>
            <person name="LaButti K."/>
            <person name="Andreopoulos B."/>
            <person name="Lipzen A."/>
            <person name="Chen C."/>
            <person name="Yan M."/>
            <person name="Daum C."/>
            <person name="Ng V."/>
            <person name="Clum A."/>
            <person name="Steindorff A."/>
            <person name="Ohm R.A."/>
            <person name="Martin F."/>
            <person name="Silar P."/>
            <person name="Natvig D.O."/>
            <person name="Lalanne C."/>
            <person name="Gautier V."/>
            <person name="Ament-Velasquez S.L."/>
            <person name="Kruys A."/>
            <person name="Hutchinson M.I."/>
            <person name="Powell A.J."/>
            <person name="Barry K."/>
            <person name="Miller A.N."/>
            <person name="Grigoriev I.V."/>
            <person name="Debuchy R."/>
            <person name="Gladieux P."/>
            <person name="Hiltunen Thoren M."/>
            <person name="Johannesson H."/>
        </authorList>
    </citation>
    <scope>NUCLEOTIDE SEQUENCE</scope>
    <source>
        <strain evidence="6">CBS 560.94</strain>
    </source>
</reference>
<dbReference type="Proteomes" id="UP001278500">
    <property type="component" value="Unassembled WGS sequence"/>
</dbReference>
<proteinExistence type="predicted"/>
<feature type="domain" description="Fungal lipase-type" evidence="5">
    <location>
        <begin position="155"/>
        <end position="337"/>
    </location>
</feature>
<evidence type="ECO:0000256" key="3">
    <source>
        <dbReference type="SAM" id="MobiDB-lite"/>
    </source>
</evidence>
<dbReference type="PANTHER" id="PTHR46640">
    <property type="entry name" value="TRIACYLGLYCEROL LIPASE, PUTATIVE (AFU_ORTHOLOGUE AFUA_6G06510)-RELATED"/>
    <property type="match status" value="1"/>
</dbReference>
<dbReference type="GO" id="GO:0006629">
    <property type="term" value="P:lipid metabolic process"/>
    <property type="evidence" value="ECO:0007669"/>
    <property type="project" value="InterPro"/>
</dbReference>
<evidence type="ECO:0000256" key="1">
    <source>
        <dbReference type="ARBA" id="ARBA00022729"/>
    </source>
</evidence>
<comment type="caution">
    <text evidence="6">The sequence shown here is derived from an EMBL/GenBank/DDBJ whole genome shotgun (WGS) entry which is preliminary data.</text>
</comment>
<evidence type="ECO:0000259" key="5">
    <source>
        <dbReference type="Pfam" id="PF01764"/>
    </source>
</evidence>
<feature type="signal peptide" evidence="4">
    <location>
        <begin position="1"/>
        <end position="24"/>
    </location>
</feature>
<dbReference type="EMBL" id="JAUEPP010000001">
    <property type="protein sequence ID" value="KAK3355032.1"/>
    <property type="molecule type" value="Genomic_DNA"/>
</dbReference>
<evidence type="ECO:0000256" key="2">
    <source>
        <dbReference type="ARBA" id="ARBA00022801"/>
    </source>
</evidence>
<dbReference type="InterPro" id="IPR051299">
    <property type="entry name" value="AB_hydrolase_lip/est"/>
</dbReference>
<gene>
    <name evidence="6" type="ORF">B0H65DRAFT_450508</name>
</gene>
<evidence type="ECO:0000313" key="7">
    <source>
        <dbReference type="Proteomes" id="UP001278500"/>
    </source>
</evidence>
<name>A0AAE0JP11_9PEZI</name>
<keyword evidence="2 6" id="KW-0378">Hydrolase</keyword>
<dbReference type="GO" id="GO:0016787">
    <property type="term" value="F:hydrolase activity"/>
    <property type="evidence" value="ECO:0007669"/>
    <property type="project" value="UniProtKB-KW"/>
</dbReference>
<dbReference type="InterPro" id="IPR029058">
    <property type="entry name" value="AB_hydrolase_fold"/>
</dbReference>
<keyword evidence="1 4" id="KW-0732">Signal</keyword>
<feature type="chain" id="PRO_5042017073" evidence="4">
    <location>
        <begin position="25"/>
        <end position="515"/>
    </location>
</feature>
<dbReference type="RefSeq" id="XP_062686410.1">
    <property type="nucleotide sequence ID" value="XM_062826004.1"/>
</dbReference>
<sequence length="515" mass="55951">MHLIHQLGFFLLPFTSHFVESVFANPLAVPGDPSHPQGQHPLASLHDYAADTDGGAHTGTPPAQKGGVSLQFFASLERMARLVDITYCVGTTGVSKPFSCVSRCKDFPSLRLERTWNTGLLLSDSCGYIAVDHGERKRDGRNGGGTVVVSEPAIIVAFRGTYSITNTIVDLSTVPQEYVPYPSPDDDDDEDDEEDRNVGKGSSSNKNNDDGKNKCTNCTVHMGFLASWRSARDYVLPALKAARANHPDYPVHLVGHSLGGAVAALAALEIRLSLGWQDVQVTTFGEPRIGNQALVDYLDKAFGLDNEDKEVKDKDRESLPYRRVTHINDPVPLLPLTEWGYRSHAGEVYISKPDLPPAPEDLRLCQGDNDPECMAGAEKSDGRGWFDGSSLLEVTDLLALAAAKGIDLDVYYRDPVAVAVVDGDAAEGGDGDDGSDADDVHGDVDGEPTATAPTTRTKRMFPTRLKLWQLFFAHRDYFWRLGLCVPGGDPADWGRDKYNLTQPQGSLVVLGDGEL</sequence>
<dbReference type="AlphaFoldDB" id="A0AAE0JP11"/>
<feature type="region of interest" description="Disordered" evidence="3">
    <location>
        <begin position="175"/>
        <end position="213"/>
    </location>
</feature>
<feature type="compositionally biased region" description="Acidic residues" evidence="3">
    <location>
        <begin position="424"/>
        <end position="437"/>
    </location>
</feature>
<dbReference type="SUPFAM" id="SSF53474">
    <property type="entry name" value="alpha/beta-Hydrolases"/>
    <property type="match status" value="1"/>
</dbReference>
<dbReference type="Gene3D" id="3.40.50.1820">
    <property type="entry name" value="alpha/beta hydrolase"/>
    <property type="match status" value="1"/>
</dbReference>
<keyword evidence="7" id="KW-1185">Reference proteome</keyword>